<dbReference type="OrthoDB" id="6422270at2759"/>
<organism evidence="1 2">
    <name type="scientific">Araneus ventricosus</name>
    <name type="common">Orbweaver spider</name>
    <name type="synonym">Epeira ventricosa</name>
    <dbReference type="NCBI Taxonomy" id="182803"/>
    <lineage>
        <taxon>Eukaryota</taxon>
        <taxon>Metazoa</taxon>
        <taxon>Ecdysozoa</taxon>
        <taxon>Arthropoda</taxon>
        <taxon>Chelicerata</taxon>
        <taxon>Arachnida</taxon>
        <taxon>Araneae</taxon>
        <taxon>Araneomorphae</taxon>
        <taxon>Entelegynae</taxon>
        <taxon>Araneoidea</taxon>
        <taxon>Araneidae</taxon>
        <taxon>Araneus</taxon>
    </lineage>
</organism>
<gene>
    <name evidence="1" type="ORF">AVEN_166185_1</name>
</gene>
<evidence type="ECO:0000313" key="1">
    <source>
        <dbReference type="EMBL" id="GBM13994.1"/>
    </source>
</evidence>
<evidence type="ECO:0000313" key="2">
    <source>
        <dbReference type="Proteomes" id="UP000499080"/>
    </source>
</evidence>
<sequence>MLAVSKHPNVDESVTIRIKLPEVDRAKPDASSILAAVLSKTEDGFYKLGTKTGILKQLYAKSEFNVCKQRFLTKEDAPAVKISLRQTAIKKSLGTGRAFRKCDCKSKCTTNRCACRKNQLLCNSKWHQPLGCTNK</sequence>
<dbReference type="Proteomes" id="UP000499080">
    <property type="component" value="Unassembled WGS sequence"/>
</dbReference>
<reference evidence="1 2" key="1">
    <citation type="journal article" date="2019" name="Sci. Rep.">
        <title>Orb-weaving spider Araneus ventricosus genome elucidates the spidroin gene catalogue.</title>
        <authorList>
            <person name="Kono N."/>
            <person name="Nakamura H."/>
            <person name="Ohtoshi R."/>
            <person name="Moran D.A.P."/>
            <person name="Shinohara A."/>
            <person name="Yoshida Y."/>
            <person name="Fujiwara M."/>
            <person name="Mori M."/>
            <person name="Tomita M."/>
            <person name="Arakawa K."/>
        </authorList>
    </citation>
    <scope>NUCLEOTIDE SEQUENCE [LARGE SCALE GENOMIC DNA]</scope>
</reference>
<proteinExistence type="predicted"/>
<name>A0A4Y2DDQ7_ARAVE</name>
<comment type="caution">
    <text evidence="1">The sequence shown here is derived from an EMBL/GenBank/DDBJ whole genome shotgun (WGS) entry which is preliminary data.</text>
</comment>
<keyword evidence="2" id="KW-1185">Reference proteome</keyword>
<dbReference type="EMBL" id="BGPR01000337">
    <property type="protein sequence ID" value="GBM13994.1"/>
    <property type="molecule type" value="Genomic_DNA"/>
</dbReference>
<protein>
    <submittedName>
        <fullName evidence="1">Uncharacterized protein</fullName>
    </submittedName>
</protein>
<accession>A0A4Y2DDQ7</accession>
<dbReference type="AlphaFoldDB" id="A0A4Y2DDQ7"/>